<feature type="coiled-coil region" evidence="4">
    <location>
        <begin position="270"/>
        <end position="297"/>
    </location>
</feature>
<dbReference type="SUPFAM" id="SSF52540">
    <property type="entry name" value="P-loop containing nucleoside triphosphate hydrolases"/>
    <property type="match status" value="1"/>
</dbReference>
<dbReference type="InterPro" id="IPR027417">
    <property type="entry name" value="P-loop_NTPase"/>
</dbReference>
<name>A0A927W9V9_9CLOT</name>
<feature type="domain" description="Rad50/SbcC-type AAA" evidence="5">
    <location>
        <begin position="5"/>
        <end position="214"/>
    </location>
</feature>
<dbReference type="GO" id="GO:0006302">
    <property type="term" value="P:double-strand break repair"/>
    <property type="evidence" value="ECO:0007669"/>
    <property type="project" value="InterPro"/>
</dbReference>
<accession>A0A927W9V9</accession>
<dbReference type="Proteomes" id="UP000768462">
    <property type="component" value="Unassembled WGS sequence"/>
</dbReference>
<proteinExistence type="inferred from homology"/>
<dbReference type="PANTHER" id="PTHR32114">
    <property type="entry name" value="ABC TRANSPORTER ABCH.3"/>
    <property type="match status" value="1"/>
</dbReference>
<sequence>MKIEKIKIKNFRGIGNNGITIRLAESNIVLIYAPNGFGKTSIIDSIEWGLTGNISHLNEISTVDKQRFNKCQMINFFSGKEGEKTSAEVKIVFDNGEKLTRKNKQTLRGDFEEGELDNESVFQSLLRNKNNGINFCENFYHTHMLGQDTINSFLCNQRSEDREKKLFNIIGIDRYNKLFDRIKYGEYKLQTLIQNINKYTNEIKTLKESIENCEPHKVLIDTEFKSFEDVNDFLFNIQHNLTEQKEVIENIDENILSNITNKDIEINEKYENITNLLKLSNNKLEELKKINEKIDKSIEIREKIKKIDELYIKLQDFISFTFIEQNIDILNKKITEEKKILRYNNQLQRIKKIKKNFKEINDKVMSNVVNIKYFRNLEILEAKDIDKLKELIQFFAVNFKIDSIITKSLIKEYIKVEKEYARKLETETKLRNNIAQLGKVRAEIIKFYSVNVKFVEDNKDDINKNKRCPLCNSEVTADVIISNIKKILHINDASYDEMKKSIDIINNESKNLLIKLKDIKKNIDLALDTILKIVEDTQQGKKQRIINIESIVVEKLKSAQIKKDNEVKKQNKIEKHIEMLIKRKYFTEIDEVLNKQVLVGIIDNIRIEVNKKHKMLIEKEILPKEKVMNELIDSPEFLHNFKQDLDKYNPYQNRTIEEINSNKEIIKNKFKKISSLNKYINDSTEKISLEIIRQLEKYEKLKISVSELQEKNNKLAMIKSIIESIHDSSTKTNEKIIKKYILDNKLVHQIYKNINPHPIYKDINIESSHGLIFKLNDEFERVQADYIFSSAQKNVLALSIFLGFAFQQSWSNLDQIFIDDPIQNMDDINVVGFVDILRNLFSNESKMNNKTIVLTTHDEKFRNLVKMKFRHLKVREYCIESYDMNGPIIKETEYM</sequence>
<evidence type="ECO:0000256" key="1">
    <source>
        <dbReference type="ARBA" id="ARBA00006930"/>
    </source>
</evidence>
<comment type="subunit">
    <text evidence="2">Heterodimer of SbcC and SbcD.</text>
</comment>
<comment type="caution">
    <text evidence="6">The sequence shown here is derived from an EMBL/GenBank/DDBJ whole genome shotgun (WGS) entry which is preliminary data.</text>
</comment>
<dbReference type="EMBL" id="SVCM01000046">
    <property type="protein sequence ID" value="MBE6059350.1"/>
    <property type="molecule type" value="Genomic_DNA"/>
</dbReference>
<evidence type="ECO:0000256" key="4">
    <source>
        <dbReference type="SAM" id="Coils"/>
    </source>
</evidence>
<evidence type="ECO:0000313" key="7">
    <source>
        <dbReference type="Proteomes" id="UP000768462"/>
    </source>
</evidence>
<dbReference type="Pfam" id="PF13476">
    <property type="entry name" value="AAA_23"/>
    <property type="match status" value="1"/>
</dbReference>
<dbReference type="InterPro" id="IPR038729">
    <property type="entry name" value="Rad50/SbcC_AAA"/>
</dbReference>
<evidence type="ECO:0000259" key="5">
    <source>
        <dbReference type="Pfam" id="PF13476"/>
    </source>
</evidence>
<protein>
    <recommendedName>
        <fullName evidence="3">Nuclease SbcCD subunit C</fullName>
    </recommendedName>
</protein>
<evidence type="ECO:0000256" key="3">
    <source>
        <dbReference type="ARBA" id="ARBA00013368"/>
    </source>
</evidence>
<comment type="similarity">
    <text evidence="1">Belongs to the SMC family. SbcC subfamily.</text>
</comment>
<keyword evidence="4" id="KW-0175">Coiled coil</keyword>
<organism evidence="6 7">
    <name type="scientific">Clostridium sulfidigenes</name>
    <dbReference type="NCBI Taxonomy" id="318464"/>
    <lineage>
        <taxon>Bacteria</taxon>
        <taxon>Bacillati</taxon>
        <taxon>Bacillota</taxon>
        <taxon>Clostridia</taxon>
        <taxon>Eubacteriales</taxon>
        <taxon>Clostridiaceae</taxon>
        <taxon>Clostridium</taxon>
    </lineage>
</organism>
<gene>
    <name evidence="6" type="ORF">E7215_04140</name>
</gene>
<reference evidence="6" key="1">
    <citation type="submission" date="2019-04" db="EMBL/GenBank/DDBJ databases">
        <title>Evolution of Biomass-Degrading Anaerobic Consortia Revealed by Metagenomics.</title>
        <authorList>
            <person name="Peng X."/>
        </authorList>
    </citation>
    <scope>NUCLEOTIDE SEQUENCE</scope>
    <source>
        <strain evidence="6">SIG254</strain>
    </source>
</reference>
<dbReference type="GO" id="GO:0016887">
    <property type="term" value="F:ATP hydrolysis activity"/>
    <property type="evidence" value="ECO:0007669"/>
    <property type="project" value="InterPro"/>
</dbReference>
<dbReference type="AlphaFoldDB" id="A0A927W9V9"/>
<evidence type="ECO:0000256" key="2">
    <source>
        <dbReference type="ARBA" id="ARBA00011322"/>
    </source>
</evidence>
<dbReference type="PANTHER" id="PTHR32114:SF2">
    <property type="entry name" value="ABC TRANSPORTER ABCH.3"/>
    <property type="match status" value="1"/>
</dbReference>
<evidence type="ECO:0000313" key="6">
    <source>
        <dbReference type="EMBL" id="MBE6059350.1"/>
    </source>
</evidence>
<dbReference type="Gene3D" id="3.40.50.300">
    <property type="entry name" value="P-loop containing nucleotide triphosphate hydrolases"/>
    <property type="match status" value="2"/>
</dbReference>